<evidence type="ECO:0000313" key="2">
    <source>
        <dbReference type="EMBL" id="EFG79832.1"/>
    </source>
</evidence>
<evidence type="ECO:0000256" key="1">
    <source>
        <dbReference type="SAM" id="Coils"/>
    </source>
</evidence>
<dbReference type="EMBL" id="ADNV01000045">
    <property type="protein sequence ID" value="EFG79832.1"/>
    <property type="molecule type" value="Genomic_DNA"/>
</dbReference>
<dbReference type="Proteomes" id="UP000003653">
    <property type="component" value="Unassembled WGS sequence"/>
</dbReference>
<reference evidence="2 3" key="1">
    <citation type="submission" date="2010-04" db="EMBL/GenBank/DDBJ databases">
        <authorList>
            <person name="Muzny D."/>
            <person name="Qin X."/>
            <person name="Deng J."/>
            <person name="Jiang H."/>
            <person name="Liu Y."/>
            <person name="Qu J."/>
            <person name="Song X.-Z."/>
            <person name="Zhang L."/>
            <person name="Thornton R."/>
            <person name="Coyle M."/>
            <person name="Francisco L."/>
            <person name="Jackson L."/>
            <person name="Javaid M."/>
            <person name="Korchina V."/>
            <person name="Kovar C."/>
            <person name="Mata R."/>
            <person name="Mathew T."/>
            <person name="Ngo R."/>
            <person name="Nguyen L."/>
            <person name="Nguyen N."/>
            <person name="Okwuonu G."/>
            <person name="Ongeri F."/>
            <person name="Pham C."/>
            <person name="Simmons D."/>
            <person name="Wilczek-Boney K."/>
            <person name="Hale W."/>
            <person name="Jakkamsetti A."/>
            <person name="Pham P."/>
            <person name="Ruth R."/>
            <person name="San Lucas F."/>
            <person name="Warren J."/>
            <person name="Zhang J."/>
            <person name="Zhao Z."/>
            <person name="Zhou C."/>
            <person name="Zhu D."/>
            <person name="Lee S."/>
            <person name="Bess C."/>
            <person name="Blankenburg K."/>
            <person name="Forbes L."/>
            <person name="Fu Q."/>
            <person name="Gubbala S."/>
            <person name="Hirani K."/>
            <person name="Jayaseelan J.C."/>
            <person name="Lara F."/>
            <person name="Munidasa M."/>
            <person name="Palculict T."/>
            <person name="Patil S."/>
            <person name="Pu L.-L."/>
            <person name="Saada N."/>
            <person name="Tang L."/>
            <person name="Weissenberger G."/>
            <person name="Zhu Y."/>
            <person name="Hemphill L."/>
            <person name="Shang Y."/>
            <person name="Youmans B."/>
            <person name="Ayvaz T."/>
            <person name="Ross M."/>
            <person name="Santibanez J."/>
            <person name="Aqrawi P."/>
            <person name="Gross S."/>
            <person name="Joshi V."/>
            <person name="Fowler G."/>
            <person name="Nazareth L."/>
            <person name="Reid J."/>
            <person name="Worley K."/>
            <person name="Petrosino J."/>
            <person name="Highlander S."/>
            <person name="Gibbs R."/>
        </authorList>
    </citation>
    <scope>NUCLEOTIDE SEQUENCE [LARGE SCALE GENOMIC DNA]</scope>
    <source>
        <strain evidence="2 3">ATCC BAA-614</strain>
    </source>
</reference>
<feature type="coiled-coil region" evidence="1">
    <location>
        <begin position="163"/>
        <end position="190"/>
    </location>
</feature>
<sequence>MSTAAANQARAAALKAARAKDSELKRRRTLAALEAMEASGASITFTAVANTAGVSTWLVYAPGIREHIDAARGRQADHRAAPMPTPSGTHSTTPASLRTDLAIARDQIKTLRAERDKLQQRLRLQLGAEIEAPDRAHLTARVADLETVNRRLVAERDARTIETDTATRHIAELQDELSAARESLRRVIKSQNRTPDQDRRP</sequence>
<proteinExistence type="predicted"/>
<dbReference type="HOGENOM" id="CLU_1453644_0_0_11"/>
<protein>
    <submittedName>
        <fullName evidence="2">Uncharacterized protein</fullName>
    </submittedName>
</protein>
<gene>
    <name evidence="2" type="ORF">HMPREF0591_0262</name>
</gene>
<dbReference type="RefSeq" id="WP_007171684.1">
    <property type="nucleotide sequence ID" value="NZ_GG770559.1"/>
</dbReference>
<keyword evidence="1" id="KW-0175">Coiled coil</keyword>
<feature type="coiled-coil region" evidence="1">
    <location>
        <begin position="101"/>
        <end position="128"/>
    </location>
</feature>
<keyword evidence="3" id="KW-1185">Reference proteome</keyword>
<dbReference type="eggNOG" id="ENOG50340GQ">
    <property type="taxonomic scope" value="Bacteria"/>
</dbReference>
<evidence type="ECO:0000313" key="3">
    <source>
        <dbReference type="Proteomes" id="UP000003653"/>
    </source>
</evidence>
<organism evidence="2 3">
    <name type="scientific">Mycobacterium parascrofulaceum ATCC BAA-614</name>
    <dbReference type="NCBI Taxonomy" id="525368"/>
    <lineage>
        <taxon>Bacteria</taxon>
        <taxon>Bacillati</taxon>
        <taxon>Actinomycetota</taxon>
        <taxon>Actinomycetes</taxon>
        <taxon>Mycobacteriales</taxon>
        <taxon>Mycobacteriaceae</taxon>
        <taxon>Mycobacterium</taxon>
        <taxon>Mycobacterium simiae complex</taxon>
    </lineage>
</organism>
<comment type="caution">
    <text evidence="2">The sequence shown here is derived from an EMBL/GenBank/DDBJ whole genome shotgun (WGS) entry which is preliminary data.</text>
</comment>
<dbReference type="AlphaFoldDB" id="D5P268"/>
<name>D5P268_9MYCO</name>
<accession>D5P268</accession>